<feature type="transmembrane region" description="Helical" evidence="1">
    <location>
        <begin position="5"/>
        <end position="22"/>
    </location>
</feature>
<reference evidence="3" key="1">
    <citation type="submission" date="2017-05" db="EMBL/GenBank/DDBJ databases">
        <title>The Genome Sequence of Enterococcus sp. 4G2_DIV0659.</title>
        <authorList>
            <consortium name="The Broad Institute Genomics Platform"/>
            <consortium name="The Broad Institute Genomic Center for Infectious Diseases"/>
            <person name="Earl A."/>
            <person name="Manson A."/>
            <person name="Schwartman J."/>
            <person name="Gilmore M."/>
            <person name="Abouelleil A."/>
            <person name="Cao P."/>
            <person name="Chapman S."/>
            <person name="Cusick C."/>
            <person name="Shea T."/>
            <person name="Young S."/>
            <person name="Neafsey D."/>
            <person name="Nusbaum C."/>
            <person name="Birren B."/>
        </authorList>
    </citation>
    <scope>NUCLEOTIDE SEQUENCE [LARGE SCALE GENOMIC DNA]</scope>
    <source>
        <strain evidence="3">4G2_DIV0659</strain>
    </source>
</reference>
<dbReference type="Proteomes" id="UP000195139">
    <property type="component" value="Unassembled WGS sequence"/>
</dbReference>
<gene>
    <name evidence="3" type="ORF">A5880_001415</name>
    <name evidence="2" type="ORF">A5880_001494</name>
</gene>
<dbReference type="AlphaFoldDB" id="A0A242CDV0"/>
<dbReference type="EMBL" id="NGLE02000001">
    <property type="protein sequence ID" value="MEI5993936.1"/>
    <property type="molecule type" value="Genomic_DNA"/>
</dbReference>
<evidence type="ECO:0000313" key="2">
    <source>
        <dbReference type="EMBL" id="MEI5993936.1"/>
    </source>
</evidence>
<keyword evidence="1" id="KW-1133">Transmembrane helix</keyword>
<evidence type="ECO:0000313" key="4">
    <source>
        <dbReference type="Proteomes" id="UP000195139"/>
    </source>
</evidence>
<keyword evidence="1" id="KW-0812">Transmembrane</keyword>
<evidence type="ECO:0000313" key="3">
    <source>
        <dbReference type="EMBL" id="OTO08415.1"/>
    </source>
</evidence>
<accession>A0A242CDV0</accession>
<protein>
    <submittedName>
        <fullName evidence="3">Uncharacterized protein</fullName>
    </submittedName>
</protein>
<organism evidence="3">
    <name type="scientific">Candidatus Enterococcus mansonii</name>
    <dbReference type="NCBI Taxonomy" id="1834181"/>
    <lineage>
        <taxon>Bacteria</taxon>
        <taxon>Bacillati</taxon>
        <taxon>Bacillota</taxon>
        <taxon>Bacilli</taxon>
        <taxon>Lactobacillales</taxon>
        <taxon>Enterococcaceae</taxon>
        <taxon>Enterococcus</taxon>
    </lineage>
</organism>
<dbReference type="EMBL" id="NGLE01000002">
    <property type="protein sequence ID" value="OTO08415.1"/>
    <property type="molecule type" value="Genomic_DNA"/>
</dbReference>
<proteinExistence type="predicted"/>
<keyword evidence="1" id="KW-0472">Membrane</keyword>
<name>A0A242CDV0_9ENTE</name>
<comment type="caution">
    <text evidence="3">The sequence shown here is derived from an EMBL/GenBank/DDBJ whole genome shotgun (WGS) entry which is preliminary data.</text>
</comment>
<keyword evidence="4" id="KW-1185">Reference proteome</keyword>
<feature type="transmembrane region" description="Helical" evidence="1">
    <location>
        <begin position="28"/>
        <end position="44"/>
    </location>
</feature>
<sequence>MGILVGLGIFLFVFTLFIPFIVQERLMLFLTIGVLSALFFNGKVSSDRRVIYKLNIKDPE</sequence>
<reference evidence="2 4" key="2">
    <citation type="submission" date="2018-07" db="EMBL/GenBank/DDBJ databases">
        <title>The Genome Sequence of Enterococcus sp. DIV0659b.</title>
        <authorList>
            <consortium name="The Broad Institute Genomics Platform"/>
            <consortium name="The Broad Institute Genomic Center for Infectious Diseases"/>
            <person name="Earl A."/>
            <person name="Manson A."/>
            <person name="Schwartman J."/>
            <person name="Gilmore M."/>
            <person name="Abouelleil A."/>
            <person name="Cao P."/>
            <person name="Chapman S."/>
            <person name="Cusick C."/>
            <person name="Shea T."/>
            <person name="Young S."/>
            <person name="Neafsey D."/>
            <person name="Nusbaum C."/>
            <person name="Birren B."/>
        </authorList>
    </citation>
    <scope>NUCLEOTIDE SEQUENCE [LARGE SCALE GENOMIC DNA]</scope>
    <source>
        <strain evidence="2 4">4G2_DIV0659</strain>
    </source>
</reference>
<evidence type="ECO:0000256" key="1">
    <source>
        <dbReference type="SAM" id="Phobius"/>
    </source>
</evidence>
<dbReference type="STRING" id="1834181.A5880_001415"/>